<accession>A0A7G9T844</accession>
<reference evidence="1 3" key="2">
    <citation type="submission" date="2020-08" db="EMBL/GenBank/DDBJ databases">
        <title>Streptomycin resistant and MDR strain, P. mexicana.</title>
        <authorList>
            <person name="Ganesh-kumar S."/>
            <person name="Zhe T."/>
            <person name="Yu Z."/>
            <person name="Min Y."/>
        </authorList>
    </citation>
    <scope>NUCLEOTIDE SEQUENCE [LARGE SCALE GENOMIC DNA]</scope>
    <source>
        <strain evidence="1 3">GTZY</strain>
    </source>
</reference>
<sequence length="59" mass="7006">MNPRWSHKVIEIPYKMFAGKLTDRIQQELDKMSAQGWELVSTLFIEHEVSVRLFFKKPA</sequence>
<dbReference type="Proteomes" id="UP000515838">
    <property type="component" value="Chromosome"/>
</dbReference>
<dbReference type="EMBL" id="CP060731">
    <property type="protein sequence ID" value="QNN76269.1"/>
    <property type="molecule type" value="Genomic_DNA"/>
</dbReference>
<evidence type="ECO:0000313" key="1">
    <source>
        <dbReference type="EMBL" id="QND80408.1"/>
    </source>
</evidence>
<dbReference type="RefSeq" id="WP_185895639.1">
    <property type="nucleotide sequence ID" value="NZ_CP060028.1"/>
</dbReference>
<evidence type="ECO:0000313" key="3">
    <source>
        <dbReference type="Proteomes" id="UP000515506"/>
    </source>
</evidence>
<dbReference type="InterPro" id="IPR025234">
    <property type="entry name" value="YjzH-like"/>
</dbReference>
<protein>
    <submittedName>
        <fullName evidence="2">DUF4177 domain-containing protein</fullName>
    </submittedName>
</protein>
<gene>
    <name evidence="1" type="ORF">H4W19_00920</name>
    <name evidence="2" type="ORF">IAE60_09805</name>
</gene>
<organism evidence="2 4">
    <name type="scientific">Pseudoxanthomonas mexicana</name>
    <dbReference type="NCBI Taxonomy" id="128785"/>
    <lineage>
        <taxon>Bacteria</taxon>
        <taxon>Pseudomonadati</taxon>
        <taxon>Pseudomonadota</taxon>
        <taxon>Gammaproteobacteria</taxon>
        <taxon>Lysobacterales</taxon>
        <taxon>Lysobacteraceae</taxon>
        <taxon>Pseudoxanthomonas</taxon>
    </lineage>
</organism>
<dbReference type="EMBL" id="CP060028">
    <property type="protein sequence ID" value="QND80408.1"/>
    <property type="molecule type" value="Genomic_DNA"/>
</dbReference>
<reference evidence="2 4" key="1">
    <citation type="submission" date="2020-08" db="EMBL/GenBank/DDBJ databases">
        <title>Streptomycin Non-resistant strain, P. mexicana.</title>
        <authorList>
            <person name="Ganesh-Kumar S."/>
            <person name="Zhe T."/>
            <person name="Yu Z."/>
            <person name="Min Y."/>
        </authorList>
    </citation>
    <scope>NUCLEOTIDE SEQUENCE [LARGE SCALE GENOMIC DNA]</scope>
    <source>
        <strain evidence="2 4">GTZY2</strain>
    </source>
</reference>
<dbReference type="AlphaFoldDB" id="A0A7G9T844"/>
<proteinExistence type="predicted"/>
<dbReference type="Proteomes" id="UP000515506">
    <property type="component" value="Chromosome"/>
</dbReference>
<dbReference type="Pfam" id="PF13783">
    <property type="entry name" value="DUF4177"/>
    <property type="match status" value="1"/>
</dbReference>
<evidence type="ECO:0000313" key="2">
    <source>
        <dbReference type="EMBL" id="QNN76269.1"/>
    </source>
</evidence>
<name>A0A7G9T844_PSEMX</name>
<dbReference type="GeneID" id="81471263"/>
<keyword evidence="3" id="KW-1185">Reference proteome</keyword>
<evidence type="ECO:0000313" key="4">
    <source>
        <dbReference type="Proteomes" id="UP000515838"/>
    </source>
</evidence>